<sequence length="210" mass="22855">MVSINVDVKQKYLDQAEMLRKLYDSKGIKVFELLGSPGSGKTALAEAVIDRIKDKYKILYFGGDVASTLDAERVAKHGIEAVEINTGGICHLEPSHVMEALKNVDLSKYDIMFIENVGNLICPINFPLGAHKRILVVSVAEGEDKFVKHPMSTKAADVIVISKVDLADAIGVDVKKMEEDARKLNPKAPIIKVSVKTGEGIDELVKALGL</sequence>
<dbReference type="InterPro" id="IPR003495">
    <property type="entry name" value="CobW/HypB/UreG_nucleotide-bd"/>
</dbReference>
<name>A0A977PKX3_9CREN</name>
<keyword evidence="2" id="KW-0533">Nickel</keyword>
<evidence type="ECO:0000313" key="9">
    <source>
        <dbReference type="EMBL" id="UXD21720.1"/>
    </source>
</evidence>
<dbReference type="PANTHER" id="PTHR30134">
    <property type="entry name" value="HYDROGENASE PROTEIN ASSEMBLY PROTEIN, NICKEL CHAPERONE"/>
    <property type="match status" value="1"/>
</dbReference>
<dbReference type="GO" id="GO:0005525">
    <property type="term" value="F:GTP binding"/>
    <property type="evidence" value="ECO:0007669"/>
    <property type="project" value="UniProtKB-KW"/>
</dbReference>
<accession>A0A977PKX3</accession>
<dbReference type="GO" id="GO:0016151">
    <property type="term" value="F:nickel cation binding"/>
    <property type="evidence" value="ECO:0007669"/>
    <property type="project" value="InterPro"/>
</dbReference>
<keyword evidence="10" id="KW-1185">Reference proteome</keyword>
<dbReference type="GO" id="GO:0003924">
    <property type="term" value="F:GTPase activity"/>
    <property type="evidence" value="ECO:0007669"/>
    <property type="project" value="InterPro"/>
</dbReference>
<keyword evidence="3" id="KW-0479">Metal-binding</keyword>
<dbReference type="GO" id="GO:0051604">
    <property type="term" value="P:protein maturation"/>
    <property type="evidence" value="ECO:0007669"/>
    <property type="project" value="InterPro"/>
</dbReference>
<dbReference type="InterPro" id="IPR027417">
    <property type="entry name" value="P-loop_NTPase"/>
</dbReference>
<reference evidence="9" key="1">
    <citation type="submission" date="2013-11" db="EMBL/GenBank/DDBJ databases">
        <title>Comparative genomics of Ignicoccus.</title>
        <authorList>
            <person name="Podar M."/>
        </authorList>
    </citation>
    <scope>NUCLEOTIDE SEQUENCE</scope>
    <source>
        <strain evidence="9">DSM 13166</strain>
    </source>
</reference>
<dbReference type="Pfam" id="PF02492">
    <property type="entry name" value="cobW"/>
    <property type="match status" value="1"/>
</dbReference>
<proteinExistence type="inferred from homology"/>
<dbReference type="Proteomes" id="UP001063698">
    <property type="component" value="Chromosome"/>
</dbReference>
<dbReference type="GO" id="GO:0008270">
    <property type="term" value="F:zinc ion binding"/>
    <property type="evidence" value="ECO:0007669"/>
    <property type="project" value="TreeGrafter"/>
</dbReference>
<organism evidence="9 10">
    <name type="scientific">Ignicoccus pacificus DSM 13166</name>
    <dbReference type="NCBI Taxonomy" id="940294"/>
    <lineage>
        <taxon>Archaea</taxon>
        <taxon>Thermoproteota</taxon>
        <taxon>Thermoprotei</taxon>
        <taxon>Desulfurococcales</taxon>
        <taxon>Desulfurococcaceae</taxon>
        <taxon>Ignicoccus</taxon>
    </lineage>
</organism>
<dbReference type="EMBL" id="CP006868">
    <property type="protein sequence ID" value="UXD21720.1"/>
    <property type="molecule type" value="Genomic_DNA"/>
</dbReference>
<dbReference type="PANTHER" id="PTHR30134:SF2">
    <property type="entry name" value="HYDROGENASE MATURATION FACTOR HYPB"/>
    <property type="match status" value="1"/>
</dbReference>
<dbReference type="KEGG" id="ipc:IPA_07225"/>
<dbReference type="AlphaFoldDB" id="A0A977PKX3"/>
<dbReference type="PIRSF" id="PIRSF005624">
    <property type="entry name" value="Ni-bind_GTPase"/>
    <property type="match status" value="1"/>
</dbReference>
<keyword evidence="5" id="KW-0378">Hydrolase</keyword>
<comment type="similarity">
    <text evidence="1">Belongs to the SIMIBI class G3E GTPase family. HypB/HupM subfamily.</text>
</comment>
<evidence type="ECO:0000256" key="6">
    <source>
        <dbReference type="ARBA" id="ARBA00022833"/>
    </source>
</evidence>
<dbReference type="NCBIfam" id="TIGR00073">
    <property type="entry name" value="hypB"/>
    <property type="match status" value="1"/>
</dbReference>
<dbReference type="Gene3D" id="3.40.50.300">
    <property type="entry name" value="P-loop containing nucleotide triphosphate hydrolases"/>
    <property type="match status" value="1"/>
</dbReference>
<gene>
    <name evidence="9" type="ORF">IPA_07225</name>
</gene>
<keyword evidence="7" id="KW-0342">GTP-binding</keyword>
<evidence type="ECO:0000259" key="8">
    <source>
        <dbReference type="Pfam" id="PF02492"/>
    </source>
</evidence>
<keyword evidence="6" id="KW-0862">Zinc</keyword>
<feature type="domain" description="CobW/HypB/UreG nucleotide-binding" evidence="8">
    <location>
        <begin position="32"/>
        <end position="191"/>
    </location>
</feature>
<evidence type="ECO:0000256" key="3">
    <source>
        <dbReference type="ARBA" id="ARBA00022723"/>
    </source>
</evidence>
<evidence type="ECO:0000256" key="5">
    <source>
        <dbReference type="ARBA" id="ARBA00022801"/>
    </source>
</evidence>
<evidence type="ECO:0000256" key="2">
    <source>
        <dbReference type="ARBA" id="ARBA00022596"/>
    </source>
</evidence>
<evidence type="ECO:0000256" key="1">
    <source>
        <dbReference type="ARBA" id="ARBA00006211"/>
    </source>
</evidence>
<dbReference type="SUPFAM" id="SSF52540">
    <property type="entry name" value="P-loop containing nucleoside triphosphate hydrolases"/>
    <property type="match status" value="1"/>
</dbReference>
<protein>
    <submittedName>
        <fullName evidence="9">Hydrogenase nickel incorporation protein HypB</fullName>
    </submittedName>
</protein>
<dbReference type="InterPro" id="IPR004392">
    <property type="entry name" value="Hyd_mat_HypB"/>
</dbReference>
<keyword evidence="4" id="KW-0547">Nucleotide-binding</keyword>
<evidence type="ECO:0000313" key="10">
    <source>
        <dbReference type="Proteomes" id="UP001063698"/>
    </source>
</evidence>
<evidence type="ECO:0000256" key="4">
    <source>
        <dbReference type="ARBA" id="ARBA00022741"/>
    </source>
</evidence>
<evidence type="ECO:0000256" key="7">
    <source>
        <dbReference type="ARBA" id="ARBA00023134"/>
    </source>
</evidence>